<feature type="domain" description="JAB1/MPN/MOV34 metalloenzyme" evidence="3">
    <location>
        <begin position="3"/>
        <end position="118"/>
    </location>
</feature>
<dbReference type="AlphaFoldDB" id="I7M1G3"/>
<dbReference type="GeneID" id="7840436"/>
<dbReference type="GO" id="GO:0000338">
    <property type="term" value="P:protein deneddylation"/>
    <property type="evidence" value="ECO:0007669"/>
    <property type="project" value="InterPro"/>
</dbReference>
<evidence type="ECO:0000256" key="2">
    <source>
        <dbReference type="RuleBase" id="RU367006"/>
    </source>
</evidence>
<keyword evidence="2" id="KW-0963">Cytoplasm</keyword>
<dbReference type="GO" id="GO:0006508">
    <property type="term" value="P:proteolysis"/>
    <property type="evidence" value="ECO:0007669"/>
    <property type="project" value="UniProtKB-KW"/>
</dbReference>
<comment type="subcellular location">
    <subcellularLocation>
        <location evidence="2">Cytoplasm</location>
    </subcellularLocation>
    <subcellularLocation>
        <location evidence="2">Nucleus</location>
    </subcellularLocation>
</comment>
<name>I7M1G3_TETTS</name>
<dbReference type="OMA" id="NPHEYLK"/>
<dbReference type="InterPro" id="IPR000555">
    <property type="entry name" value="JAMM/MPN+_dom"/>
</dbReference>
<dbReference type="PANTHER" id="PTHR10540:SF8">
    <property type="entry name" value="COP9 SIGNALOSOME COMPLEX SUBUNIT 6"/>
    <property type="match status" value="1"/>
</dbReference>
<dbReference type="OrthoDB" id="1378at2759"/>
<proteinExistence type="inferred from homology"/>
<dbReference type="GO" id="GO:0005737">
    <property type="term" value="C:cytoplasm"/>
    <property type="evidence" value="ECO:0007669"/>
    <property type="project" value="UniProtKB-SubCell"/>
</dbReference>
<dbReference type="CDD" id="cd08063">
    <property type="entry name" value="MPN_CSN6"/>
    <property type="match status" value="1"/>
</dbReference>
<evidence type="ECO:0000259" key="3">
    <source>
        <dbReference type="Pfam" id="PF01398"/>
    </source>
</evidence>
<accession>I7M1G3</accession>
<dbReference type="Pfam" id="PF01398">
    <property type="entry name" value="JAB"/>
    <property type="match status" value="1"/>
</dbReference>
<dbReference type="HOGENOM" id="CLU_027018_1_2_1"/>
<dbReference type="Pfam" id="PF13012">
    <property type="entry name" value="MitMem_reg"/>
    <property type="match status" value="1"/>
</dbReference>
<dbReference type="InParanoid" id="I7M1G3"/>
<dbReference type="GO" id="GO:0008237">
    <property type="term" value="F:metallopeptidase activity"/>
    <property type="evidence" value="ECO:0007669"/>
    <property type="project" value="InterPro"/>
</dbReference>
<dbReference type="InterPro" id="IPR033859">
    <property type="entry name" value="MPN_CSN6"/>
</dbReference>
<dbReference type="KEGG" id="tet:TTHERM_00188630"/>
<evidence type="ECO:0000256" key="1">
    <source>
        <dbReference type="ARBA" id="ARBA00010893"/>
    </source>
</evidence>
<dbReference type="STRING" id="312017.I7M1G3"/>
<keyword evidence="6" id="KW-1185">Reference proteome</keyword>
<evidence type="ECO:0000259" key="4">
    <source>
        <dbReference type="Pfam" id="PF13012"/>
    </source>
</evidence>
<organism evidence="5 6">
    <name type="scientific">Tetrahymena thermophila (strain SB210)</name>
    <dbReference type="NCBI Taxonomy" id="312017"/>
    <lineage>
        <taxon>Eukaryota</taxon>
        <taxon>Sar</taxon>
        <taxon>Alveolata</taxon>
        <taxon>Ciliophora</taxon>
        <taxon>Intramacronucleata</taxon>
        <taxon>Oligohymenophorea</taxon>
        <taxon>Hymenostomatida</taxon>
        <taxon>Tetrahymenina</taxon>
        <taxon>Tetrahymenidae</taxon>
        <taxon>Tetrahymena</taxon>
    </lineage>
</organism>
<dbReference type="InterPro" id="IPR024969">
    <property type="entry name" value="EIF3F/CSN6-like_C"/>
</dbReference>
<dbReference type="RefSeq" id="XP_001016539.1">
    <property type="nucleotide sequence ID" value="XM_001016539.3"/>
</dbReference>
<evidence type="ECO:0000313" key="5">
    <source>
        <dbReference type="EMBL" id="EAR96294.1"/>
    </source>
</evidence>
<dbReference type="EMBL" id="GG662693">
    <property type="protein sequence ID" value="EAR96294.1"/>
    <property type="molecule type" value="Genomic_DNA"/>
</dbReference>
<comment type="similarity">
    <text evidence="1 2">Belongs to the peptidase M67A family. CSN6 subfamily.</text>
</comment>
<keyword evidence="5" id="KW-0645">Protease</keyword>
<dbReference type="eggNOG" id="KOG3050">
    <property type="taxonomic scope" value="Eukaryota"/>
</dbReference>
<reference evidence="6" key="1">
    <citation type="journal article" date="2006" name="PLoS Biol.">
        <title>Macronuclear genome sequence of the ciliate Tetrahymena thermophila, a model eukaryote.</title>
        <authorList>
            <person name="Eisen J.A."/>
            <person name="Coyne R.S."/>
            <person name="Wu M."/>
            <person name="Wu D."/>
            <person name="Thiagarajan M."/>
            <person name="Wortman J.R."/>
            <person name="Badger J.H."/>
            <person name="Ren Q."/>
            <person name="Amedeo P."/>
            <person name="Jones K.M."/>
            <person name="Tallon L.J."/>
            <person name="Delcher A.L."/>
            <person name="Salzberg S.L."/>
            <person name="Silva J.C."/>
            <person name="Haas B.J."/>
            <person name="Majoros W.H."/>
            <person name="Farzad M."/>
            <person name="Carlton J.M."/>
            <person name="Smith R.K. Jr."/>
            <person name="Garg J."/>
            <person name="Pearlman R.E."/>
            <person name="Karrer K.M."/>
            <person name="Sun L."/>
            <person name="Manning G."/>
            <person name="Elde N.C."/>
            <person name="Turkewitz A.P."/>
            <person name="Asai D.J."/>
            <person name="Wilkes D.E."/>
            <person name="Wang Y."/>
            <person name="Cai H."/>
            <person name="Collins K."/>
            <person name="Stewart B.A."/>
            <person name="Lee S.R."/>
            <person name="Wilamowska K."/>
            <person name="Weinberg Z."/>
            <person name="Ruzzo W.L."/>
            <person name="Wloga D."/>
            <person name="Gaertig J."/>
            <person name="Frankel J."/>
            <person name="Tsao C.-C."/>
            <person name="Gorovsky M.A."/>
            <person name="Keeling P.J."/>
            <person name="Waller R.F."/>
            <person name="Patron N.J."/>
            <person name="Cherry J.M."/>
            <person name="Stover N.A."/>
            <person name="Krieger C.J."/>
            <person name="del Toro C."/>
            <person name="Ryder H.F."/>
            <person name="Williamson S.C."/>
            <person name="Barbeau R.A."/>
            <person name="Hamilton E.P."/>
            <person name="Orias E."/>
        </authorList>
    </citation>
    <scope>NUCLEOTIDE SEQUENCE [LARGE SCALE GENOMIC DNA]</scope>
    <source>
        <strain evidence="6">SB210</strain>
    </source>
</reference>
<dbReference type="PANTHER" id="PTHR10540">
    <property type="entry name" value="EUKARYOTIC TRANSLATION INITIATION FACTOR 3 SUBUNIT F-RELATED"/>
    <property type="match status" value="1"/>
</dbReference>
<keyword evidence="5" id="KW-0378">Hydrolase</keyword>
<keyword evidence="2" id="KW-0539">Nucleus</keyword>
<protein>
    <recommendedName>
        <fullName evidence="2">COP9 signalosome complex subunit 6</fullName>
    </recommendedName>
</protein>
<keyword evidence="2" id="KW-0736">Signalosome</keyword>
<evidence type="ECO:0000313" key="6">
    <source>
        <dbReference type="Proteomes" id="UP000009168"/>
    </source>
</evidence>
<sequence length="300" mass="34168">MTDKVEIVPAVLLNISDHYTREKVEKNNPKIRVLGGLLGQVDGRKLKILQTIEFKYEINQSNLQIQSIDFNFIKSRVDLFKQDLKENLFKDYEFLGWYSAGVGQNPYPNDMKFQNQISENVSSNPIYLIMDTVTSMKGQTDLPVKLFEVKYEQVIASDQHKKHTQESFIELNYDILASKADTITIESASKSYSSSAKSVFAENLKNTVNAVKRFSERIEGIIKLLDTPAVTQNPSLLLELNQILSSFPQQYHETLDEKMLEHFSDANIISFLSALAAANRIISNVSEHKSAFKQSKMNML</sequence>
<comment type="function">
    <text evidence="2">Component of the COP9 signalosome complex (CSN), a complex involved in various cellular and developmental processes.</text>
</comment>
<gene>
    <name evidence="5" type="ORF">TTHERM_00188630</name>
</gene>
<dbReference type="GO" id="GO:0008180">
    <property type="term" value="C:COP9 signalosome"/>
    <property type="evidence" value="ECO:0007669"/>
    <property type="project" value="UniProtKB-UniRule"/>
</dbReference>
<dbReference type="Proteomes" id="UP000009168">
    <property type="component" value="Unassembled WGS sequence"/>
</dbReference>
<dbReference type="Gene3D" id="3.40.140.10">
    <property type="entry name" value="Cytidine Deaminase, domain 2"/>
    <property type="match status" value="1"/>
</dbReference>
<feature type="domain" description="EIF3F/CSN6-like C-terminal" evidence="4">
    <location>
        <begin position="180"/>
        <end position="276"/>
    </location>
</feature>